<keyword evidence="2" id="KW-1133">Transmembrane helix</keyword>
<accession>A0ABW1T8B1</accession>
<dbReference type="RefSeq" id="WP_137630012.1">
    <property type="nucleotide sequence ID" value="NZ_BJDO01000003.1"/>
</dbReference>
<name>A0ABW1T8B1_9LACO</name>
<dbReference type="Proteomes" id="UP001596190">
    <property type="component" value="Unassembled WGS sequence"/>
</dbReference>
<keyword evidence="2" id="KW-0812">Transmembrane</keyword>
<feature type="compositionally biased region" description="Low complexity" evidence="1">
    <location>
        <begin position="290"/>
        <end position="308"/>
    </location>
</feature>
<feature type="region of interest" description="Disordered" evidence="1">
    <location>
        <begin position="279"/>
        <end position="314"/>
    </location>
</feature>
<evidence type="ECO:0000256" key="2">
    <source>
        <dbReference type="SAM" id="Phobius"/>
    </source>
</evidence>
<organism evidence="3 4">
    <name type="scientific">Secundilactobacillus hailunensis</name>
    <dbReference type="NCBI Taxonomy" id="2559923"/>
    <lineage>
        <taxon>Bacteria</taxon>
        <taxon>Bacillati</taxon>
        <taxon>Bacillota</taxon>
        <taxon>Bacilli</taxon>
        <taxon>Lactobacillales</taxon>
        <taxon>Lactobacillaceae</taxon>
        <taxon>Secundilactobacillus</taxon>
    </lineage>
</organism>
<feature type="transmembrane region" description="Helical" evidence="2">
    <location>
        <begin position="487"/>
        <end position="506"/>
    </location>
</feature>
<comment type="caution">
    <text evidence="3">The sequence shown here is derived from an EMBL/GenBank/DDBJ whole genome shotgun (WGS) entry which is preliminary data.</text>
</comment>
<dbReference type="InterPro" id="IPR037250">
    <property type="entry name" value="NEAT_dom_sf"/>
</dbReference>
<reference evidence="4" key="1">
    <citation type="journal article" date="2019" name="Int. J. Syst. Evol. Microbiol.">
        <title>The Global Catalogue of Microorganisms (GCM) 10K type strain sequencing project: providing services to taxonomists for standard genome sequencing and annotation.</title>
        <authorList>
            <consortium name="The Broad Institute Genomics Platform"/>
            <consortium name="The Broad Institute Genome Sequencing Center for Infectious Disease"/>
            <person name="Wu L."/>
            <person name="Ma J."/>
        </authorList>
    </citation>
    <scope>NUCLEOTIDE SEQUENCE [LARGE SCALE GENOMIC DNA]</scope>
    <source>
        <strain evidence="4">CCM 8950</strain>
    </source>
</reference>
<dbReference type="Gene3D" id="2.60.40.1850">
    <property type="match status" value="3"/>
</dbReference>
<gene>
    <name evidence="3" type="ORF">ACFP1H_04595</name>
</gene>
<evidence type="ECO:0008006" key="5">
    <source>
        <dbReference type="Google" id="ProtNLM"/>
    </source>
</evidence>
<keyword evidence="2" id="KW-0472">Membrane</keyword>
<dbReference type="EMBL" id="JBHSSA010000037">
    <property type="protein sequence ID" value="MFC6253857.1"/>
    <property type="molecule type" value="Genomic_DNA"/>
</dbReference>
<feature type="region of interest" description="Disordered" evidence="1">
    <location>
        <begin position="127"/>
        <end position="153"/>
    </location>
</feature>
<protein>
    <recommendedName>
        <fullName evidence="5">NEAT domain-containing protein</fullName>
    </recommendedName>
</protein>
<proteinExistence type="predicted"/>
<sequence>MSYTVLQADDKSISMANRFYTHEADVEELSDGSCQVTMHVQYDKNSGMSAKGFVPLTVDGQKVSNVNYGSTNKSYTASFSFTVPTDALTQAPVKGTIHVSVPTMGMNSDFDVYYNFTNASTAGGTDITDATTSGTDNSSASSGSTPTTNDNKGVSQISYKVLQANDKSTSAANQFYTRKADVKKLSDGSYQVTMHVQYGKNSGMSAKGFVPLTVNGRKVSNVTYGSTDKMYTASFSFTAPTRDALTKAPVKGTIHVSVPTMKISSDFDVYYQFTSAGGTDKTNKDDADDSSTPSTDSSSAPSDSTPTTNDKVSKMSYKVLQANDKSISEANRFYTHKADVKKLANGSYQVTMHVQYGKNSGMSAKGFVPLTVMGHKVSNVTYGSTDKMYTASFSFTVPTLADLTKAPIKGTIHVSVPMAGISSDFDIYYQFTGAPAAGGGTDTTNAAKTDAAGANAVPGKGSNPKAKAHVVERSSGRLPQTSDVQNGMVAVVGIISVVLVTLTAIIRKKSVQ</sequence>
<dbReference type="SUPFAM" id="SSF158911">
    <property type="entry name" value="NEAT domain-like"/>
    <property type="match status" value="3"/>
</dbReference>
<evidence type="ECO:0000313" key="4">
    <source>
        <dbReference type="Proteomes" id="UP001596190"/>
    </source>
</evidence>
<keyword evidence="4" id="KW-1185">Reference proteome</keyword>
<feature type="compositionally biased region" description="Low complexity" evidence="1">
    <location>
        <begin position="127"/>
        <end position="149"/>
    </location>
</feature>
<evidence type="ECO:0000256" key="1">
    <source>
        <dbReference type="SAM" id="MobiDB-lite"/>
    </source>
</evidence>
<evidence type="ECO:0000313" key="3">
    <source>
        <dbReference type="EMBL" id="MFC6253857.1"/>
    </source>
</evidence>